<keyword evidence="3" id="KW-1185">Reference proteome</keyword>
<evidence type="ECO:0000313" key="3">
    <source>
        <dbReference type="Proteomes" id="UP000199165"/>
    </source>
</evidence>
<organism evidence="2 3">
    <name type="scientific">Actinopolyspora righensis</name>
    <dbReference type="NCBI Taxonomy" id="995060"/>
    <lineage>
        <taxon>Bacteria</taxon>
        <taxon>Bacillati</taxon>
        <taxon>Actinomycetota</taxon>
        <taxon>Actinomycetes</taxon>
        <taxon>Actinopolysporales</taxon>
        <taxon>Actinopolysporaceae</taxon>
        <taxon>Actinopolyspora</taxon>
        <taxon>Actinopolyspora alba group</taxon>
    </lineage>
</organism>
<name>A0A1I6XGL2_9ACTN</name>
<gene>
    <name evidence="2" type="ORF">SAMN04487904_101558</name>
</gene>
<dbReference type="AlphaFoldDB" id="A0A1I6XGL2"/>
<feature type="region of interest" description="Disordered" evidence="1">
    <location>
        <begin position="1"/>
        <end position="25"/>
    </location>
</feature>
<evidence type="ECO:0000313" key="2">
    <source>
        <dbReference type="EMBL" id="SFT37142.1"/>
    </source>
</evidence>
<sequence>MRQGLGGPVDADPASGGVGQDLGQSWDRGSVEEFVEHVGGRWVQPPVRVGQGHVLFGGQDVFDQGGQDRADLGGLVFAGDEEQGAVVVDEAADIEFLTRFGGAQVSQLRVQPGFDDAAHAQPHRIRGFGDHADLGS</sequence>
<accession>A0A1I6XGL2</accession>
<protein>
    <submittedName>
        <fullName evidence="2">Uncharacterized protein</fullName>
    </submittedName>
</protein>
<reference evidence="3" key="1">
    <citation type="submission" date="2016-10" db="EMBL/GenBank/DDBJ databases">
        <authorList>
            <person name="Varghese N."/>
            <person name="Submissions S."/>
        </authorList>
    </citation>
    <scope>NUCLEOTIDE SEQUENCE [LARGE SCALE GENOMIC DNA]</scope>
    <source>
        <strain evidence="3">DSM 45501</strain>
    </source>
</reference>
<evidence type="ECO:0000256" key="1">
    <source>
        <dbReference type="SAM" id="MobiDB-lite"/>
    </source>
</evidence>
<proteinExistence type="predicted"/>
<dbReference type="EMBL" id="FPAT01000001">
    <property type="protein sequence ID" value="SFT37142.1"/>
    <property type="molecule type" value="Genomic_DNA"/>
</dbReference>
<dbReference type="Proteomes" id="UP000199165">
    <property type="component" value="Unassembled WGS sequence"/>
</dbReference>